<proteinExistence type="inferred from homology"/>
<dbReference type="OrthoDB" id="6246201at2759"/>
<evidence type="ECO:0000256" key="2">
    <source>
        <dbReference type="ARBA" id="ARBA00005453"/>
    </source>
</evidence>
<dbReference type="PANTHER" id="PTHR31107:SF2">
    <property type="entry name" value="CYTOCHROME C OXIDASE ASSEMBLY FACTOR 8"/>
    <property type="match status" value="1"/>
</dbReference>
<dbReference type="GO" id="GO:0005743">
    <property type="term" value="C:mitochondrial inner membrane"/>
    <property type="evidence" value="ECO:0007669"/>
    <property type="project" value="UniProtKB-SubCell"/>
</dbReference>
<keyword evidence="3" id="KW-0999">Mitochondrion inner membrane</keyword>
<evidence type="ECO:0000256" key="3">
    <source>
        <dbReference type="ARBA" id="ARBA00022792"/>
    </source>
</evidence>
<comment type="similarity">
    <text evidence="2">Belongs to the COA8 family.</text>
</comment>
<dbReference type="Proteomes" id="UP000232875">
    <property type="component" value="Unassembled WGS sequence"/>
</dbReference>
<sequence>MLRSLVRCAQRAKAHLPTDKKGRWAAPPMFVGHPDPVSNLRPVVYGATEESRAAPSNPTHPYSLAEFSLPSKAGKGARHGLFARHLERLEQRLEAAQLQARLQSFWLDQFNQRFWTDNNVRFQRAVAEYESTSKLVVGKAPLDDVAPFYREWLAVNGVRLRNYNRTLWVSTAHVVASQLLFALLLRYMRCIAWIASEH</sequence>
<protein>
    <submittedName>
        <fullName evidence="7">Uncharacterized protein</fullName>
    </submittedName>
</protein>
<dbReference type="InterPro" id="IPR018796">
    <property type="entry name" value="COA8"/>
</dbReference>
<keyword evidence="6" id="KW-0472">Membrane</keyword>
<evidence type="ECO:0000313" key="8">
    <source>
        <dbReference type="Proteomes" id="UP000232875"/>
    </source>
</evidence>
<keyword evidence="4" id="KW-0809">Transit peptide</keyword>
<dbReference type="Pfam" id="PF10231">
    <property type="entry name" value="COA8"/>
    <property type="match status" value="1"/>
</dbReference>
<dbReference type="EMBL" id="KZ454995">
    <property type="protein sequence ID" value="PKI82462.1"/>
    <property type="molecule type" value="Genomic_DNA"/>
</dbReference>
<keyword evidence="5" id="KW-0496">Mitochondrion</keyword>
<organism evidence="7 8">
    <name type="scientific">Malassezia vespertilionis</name>
    <dbReference type="NCBI Taxonomy" id="2020962"/>
    <lineage>
        <taxon>Eukaryota</taxon>
        <taxon>Fungi</taxon>
        <taxon>Dikarya</taxon>
        <taxon>Basidiomycota</taxon>
        <taxon>Ustilaginomycotina</taxon>
        <taxon>Malasseziomycetes</taxon>
        <taxon>Malasseziales</taxon>
        <taxon>Malasseziaceae</taxon>
        <taxon>Malassezia</taxon>
    </lineage>
</organism>
<evidence type="ECO:0000256" key="6">
    <source>
        <dbReference type="ARBA" id="ARBA00023136"/>
    </source>
</evidence>
<evidence type="ECO:0000256" key="1">
    <source>
        <dbReference type="ARBA" id="ARBA00004443"/>
    </source>
</evidence>
<dbReference type="PANTHER" id="PTHR31107">
    <property type="entry name" value="APOPTOGENIC PROTEIN 1, MITOCHONDRIAL"/>
    <property type="match status" value="1"/>
</dbReference>
<gene>
    <name evidence="7" type="ORF">MVES_003640</name>
</gene>
<keyword evidence="8" id="KW-1185">Reference proteome</keyword>
<comment type="subcellular location">
    <subcellularLocation>
        <location evidence="1">Mitochondrion inner membrane</location>
        <topology evidence="1">Peripheral membrane protein</topology>
        <orientation evidence="1">Matrix side</orientation>
    </subcellularLocation>
</comment>
<name>A0A2N1J7M8_9BASI</name>
<evidence type="ECO:0000256" key="5">
    <source>
        <dbReference type="ARBA" id="ARBA00023128"/>
    </source>
</evidence>
<accession>A0A2N1J7M8</accession>
<evidence type="ECO:0000256" key="4">
    <source>
        <dbReference type="ARBA" id="ARBA00022946"/>
    </source>
</evidence>
<reference evidence="7 8" key="1">
    <citation type="submission" date="2017-10" db="EMBL/GenBank/DDBJ databases">
        <title>A novel species of cold-tolerant Malassezia isolated from bats.</title>
        <authorList>
            <person name="Lorch J.M."/>
            <person name="Palmer J.M."/>
            <person name="Vanderwolf K.J."/>
            <person name="Schmidt K.Z."/>
            <person name="Verant M.L."/>
            <person name="Weller T.J."/>
            <person name="Blehert D.S."/>
        </authorList>
    </citation>
    <scope>NUCLEOTIDE SEQUENCE [LARGE SCALE GENOMIC DNA]</scope>
    <source>
        <strain evidence="7 8">NWHC:44797-103</strain>
    </source>
</reference>
<evidence type="ECO:0000313" key="7">
    <source>
        <dbReference type="EMBL" id="PKI82462.1"/>
    </source>
</evidence>
<dbReference type="GO" id="GO:0097193">
    <property type="term" value="P:intrinsic apoptotic signaling pathway"/>
    <property type="evidence" value="ECO:0007669"/>
    <property type="project" value="InterPro"/>
</dbReference>
<dbReference type="AlphaFoldDB" id="A0A2N1J7M8"/>